<dbReference type="EMBL" id="BRXR01000001">
    <property type="protein sequence ID" value="GLC31134.1"/>
    <property type="molecule type" value="Genomic_DNA"/>
</dbReference>
<evidence type="ECO:0000313" key="1">
    <source>
        <dbReference type="EMBL" id="GLC31134.1"/>
    </source>
</evidence>
<organism evidence="1 2">
    <name type="scientific">Clostridium omnivorum</name>
    <dbReference type="NCBI Taxonomy" id="1604902"/>
    <lineage>
        <taxon>Bacteria</taxon>
        <taxon>Bacillati</taxon>
        <taxon>Bacillota</taxon>
        <taxon>Clostridia</taxon>
        <taxon>Eubacteriales</taxon>
        <taxon>Clostridiaceae</taxon>
        <taxon>Clostridium</taxon>
    </lineage>
</organism>
<comment type="caution">
    <text evidence="1">The sequence shown here is derived from an EMBL/GenBank/DDBJ whole genome shotgun (WGS) entry which is preliminary data.</text>
</comment>
<proteinExistence type="predicted"/>
<accession>A0ABQ5N7R1</accession>
<gene>
    <name evidence="1" type="ORF">bsdE14_25440</name>
</gene>
<sequence length="314" mass="35699">MSFSLIEEGLNKVQAVTAWDTLLIKYDHKTHPNEFTCYNINFNTENLLKGTISDMCGTYLKTVQKFEKKVQEYTGFNPKNVVDKLSTTNPIIKDSWTSLIQSINVSDDTTSLKDIKASAFIFAGTYKDEQNVVQNLYLLARKNPIITFKKDRTHIFTSQHNTITETTNPLVQFGKGFDALIYKSKIYMINSNCEGILNMEYSHKKICQKSLDLLEQSNIINDIESYRQFATSGQTPKKFITYDSAIVEKLKLTKWQKQLSSDLKIPINPATKKFDLHDVNHARIFTLAICGKTKLNMFSDGVCEVPSSTPLSLA</sequence>
<reference evidence="1 2" key="1">
    <citation type="journal article" date="2024" name="Int. J. Syst. Evol. Microbiol.">
        <title>Clostridium omnivorum sp. nov., isolated from anoxic soil under the treatment of reductive soil disinfestation.</title>
        <authorList>
            <person name="Ueki A."/>
            <person name="Tonouchi A."/>
            <person name="Kaku N."/>
            <person name="Honma S."/>
            <person name="Ueki K."/>
        </authorList>
    </citation>
    <scope>NUCLEOTIDE SEQUENCE [LARGE SCALE GENOMIC DNA]</scope>
    <source>
        <strain evidence="1 2">E14</strain>
    </source>
</reference>
<evidence type="ECO:0000313" key="2">
    <source>
        <dbReference type="Proteomes" id="UP001208567"/>
    </source>
</evidence>
<keyword evidence="2" id="KW-1185">Reference proteome</keyword>
<dbReference type="RefSeq" id="WP_264850412.1">
    <property type="nucleotide sequence ID" value="NZ_BRXR01000001.1"/>
</dbReference>
<protein>
    <recommendedName>
        <fullName evidence="3">DUF4868 domain-containing protein</fullName>
    </recommendedName>
</protein>
<evidence type="ECO:0008006" key="3">
    <source>
        <dbReference type="Google" id="ProtNLM"/>
    </source>
</evidence>
<dbReference type="Proteomes" id="UP001208567">
    <property type="component" value="Unassembled WGS sequence"/>
</dbReference>
<name>A0ABQ5N7R1_9CLOT</name>